<protein>
    <submittedName>
        <fullName evidence="1">Uncharacterized protein</fullName>
    </submittedName>
</protein>
<dbReference type="AlphaFoldDB" id="A0A011PMF6"/>
<evidence type="ECO:0000313" key="1">
    <source>
        <dbReference type="EMBL" id="EXI67489.1"/>
    </source>
</evidence>
<sequence>MASLNMRYLISHGRSLAGTSPVIEPEQPDKAGEFLRLRLPRGVSASG</sequence>
<organism evidence="1 2">
    <name type="scientific">Candidatus Accumulibacter adjunctus</name>
    <dbReference type="NCBI Taxonomy" id="1454001"/>
    <lineage>
        <taxon>Bacteria</taxon>
        <taxon>Pseudomonadati</taxon>
        <taxon>Pseudomonadota</taxon>
        <taxon>Betaproteobacteria</taxon>
        <taxon>Candidatus Accumulibacter</taxon>
    </lineage>
</organism>
<keyword evidence="2" id="KW-1185">Reference proteome</keyword>
<dbReference type="EMBL" id="JFAX01000010">
    <property type="protein sequence ID" value="EXI67489.1"/>
    <property type="molecule type" value="Genomic_DNA"/>
</dbReference>
<dbReference type="Proteomes" id="UP000020218">
    <property type="component" value="Unassembled WGS sequence"/>
</dbReference>
<comment type="caution">
    <text evidence="1">The sequence shown here is derived from an EMBL/GenBank/DDBJ whole genome shotgun (WGS) entry which is preliminary data.</text>
</comment>
<proteinExistence type="predicted"/>
<gene>
    <name evidence="1" type="ORF">AW08_02045</name>
</gene>
<reference evidence="1" key="1">
    <citation type="submission" date="2014-02" db="EMBL/GenBank/DDBJ databases">
        <title>Expanding our view of genomic diversity in Candidatus Accumulibacter clades.</title>
        <authorList>
            <person name="Skennerton C.T."/>
            <person name="Barr J.J."/>
            <person name="Slater F.R."/>
            <person name="Bond P.L."/>
            <person name="Tyson G.W."/>
        </authorList>
    </citation>
    <scope>NUCLEOTIDE SEQUENCE [LARGE SCALE GENOMIC DNA]</scope>
</reference>
<evidence type="ECO:0000313" key="2">
    <source>
        <dbReference type="Proteomes" id="UP000020218"/>
    </source>
</evidence>
<name>A0A011PMF6_9PROT</name>
<accession>A0A011PMF6</accession>